<sequence length="165" mass="17023">MNMRSLLSSVLIGAVASARSMTPMATIATARLAHRKTPGELFLLDRPLFKYGALAMGLGELAGDKMKTAPDRTVFMGLLARVMSAGIAGAALAPRGKEKAGAAVAIATAVPLAYLTLAGRKQAMAKIGQTKSGLIEDALVVAAGSAIVALSTQPKPNMPVQMSYR</sequence>
<feature type="transmembrane region" description="Helical" evidence="1">
    <location>
        <begin position="74"/>
        <end position="93"/>
    </location>
</feature>
<comment type="caution">
    <text evidence="2">The sequence shown here is derived from an EMBL/GenBank/DDBJ whole genome shotgun (WGS) entry which is preliminary data.</text>
</comment>
<evidence type="ECO:0000256" key="1">
    <source>
        <dbReference type="SAM" id="Phobius"/>
    </source>
</evidence>
<reference evidence="2 3" key="1">
    <citation type="submission" date="2022-08" db="EMBL/GenBank/DDBJ databases">
        <title>Reclassification of Massilia species as members of the genera Telluria, Duganella, Pseudoduganella, Mokoshia gen. nov. and Zemynaea gen. nov. using orthogonal and non-orthogonal genome-based approaches.</title>
        <authorList>
            <person name="Bowman J.P."/>
        </authorList>
    </citation>
    <scope>NUCLEOTIDE SEQUENCE [LARGE SCALE GENOMIC DNA]</scope>
    <source>
        <strain evidence="2 3">JCM 31661</strain>
    </source>
</reference>
<evidence type="ECO:0008006" key="4">
    <source>
        <dbReference type="Google" id="ProtNLM"/>
    </source>
</evidence>
<protein>
    <recommendedName>
        <fullName evidence="4">DUF4126 domain-containing protein</fullName>
    </recommendedName>
</protein>
<keyword evidence="1" id="KW-1133">Transmembrane helix</keyword>
<keyword evidence="3" id="KW-1185">Reference proteome</keyword>
<organism evidence="2 3">
    <name type="scientific">Massilia agri</name>
    <dbReference type="NCBI Taxonomy" id="1886785"/>
    <lineage>
        <taxon>Bacteria</taxon>
        <taxon>Pseudomonadati</taxon>
        <taxon>Pseudomonadota</taxon>
        <taxon>Betaproteobacteria</taxon>
        <taxon>Burkholderiales</taxon>
        <taxon>Oxalobacteraceae</taxon>
        <taxon>Telluria group</taxon>
        <taxon>Massilia</taxon>
    </lineage>
</organism>
<gene>
    <name evidence="2" type="ORF">NX780_01250</name>
</gene>
<evidence type="ECO:0000313" key="3">
    <source>
        <dbReference type="Proteomes" id="UP001206572"/>
    </source>
</evidence>
<dbReference type="RefSeq" id="WP_258826053.1">
    <property type="nucleotide sequence ID" value="NZ_JANUHA010000001.1"/>
</dbReference>
<name>A0ABT2AFF1_9BURK</name>
<feature type="transmembrane region" description="Helical" evidence="1">
    <location>
        <begin position="100"/>
        <end position="117"/>
    </location>
</feature>
<accession>A0ABT2AFF1</accession>
<proteinExistence type="predicted"/>
<keyword evidence="1" id="KW-0812">Transmembrane</keyword>
<dbReference type="EMBL" id="JANUHA010000001">
    <property type="protein sequence ID" value="MCS0594967.1"/>
    <property type="molecule type" value="Genomic_DNA"/>
</dbReference>
<keyword evidence="1" id="KW-0472">Membrane</keyword>
<evidence type="ECO:0000313" key="2">
    <source>
        <dbReference type="EMBL" id="MCS0594967.1"/>
    </source>
</evidence>
<dbReference type="Proteomes" id="UP001206572">
    <property type="component" value="Unassembled WGS sequence"/>
</dbReference>